<feature type="region of interest" description="Disordered" evidence="1">
    <location>
        <begin position="1"/>
        <end position="28"/>
    </location>
</feature>
<evidence type="ECO:0000259" key="2">
    <source>
        <dbReference type="Pfam" id="PF01048"/>
    </source>
</evidence>
<dbReference type="GO" id="GO:0009116">
    <property type="term" value="P:nucleoside metabolic process"/>
    <property type="evidence" value="ECO:0007669"/>
    <property type="project" value="InterPro"/>
</dbReference>
<reference evidence="3 4" key="1">
    <citation type="submission" date="2013-03" db="EMBL/GenBank/DDBJ databases">
        <title>The Genome Sequence of Exophiala aquamarina CBS 119918.</title>
        <authorList>
            <consortium name="The Broad Institute Genomics Platform"/>
            <person name="Cuomo C."/>
            <person name="de Hoog S."/>
            <person name="Gorbushina A."/>
            <person name="Walker B."/>
            <person name="Young S.K."/>
            <person name="Zeng Q."/>
            <person name="Gargeya S."/>
            <person name="Fitzgerald M."/>
            <person name="Haas B."/>
            <person name="Abouelleil A."/>
            <person name="Allen A.W."/>
            <person name="Alvarado L."/>
            <person name="Arachchi H.M."/>
            <person name="Berlin A.M."/>
            <person name="Chapman S.B."/>
            <person name="Gainer-Dewar J."/>
            <person name="Goldberg J."/>
            <person name="Griggs A."/>
            <person name="Gujja S."/>
            <person name="Hansen M."/>
            <person name="Howarth C."/>
            <person name="Imamovic A."/>
            <person name="Ireland A."/>
            <person name="Larimer J."/>
            <person name="McCowan C."/>
            <person name="Murphy C."/>
            <person name="Pearson M."/>
            <person name="Poon T.W."/>
            <person name="Priest M."/>
            <person name="Roberts A."/>
            <person name="Saif S."/>
            <person name="Shea T."/>
            <person name="Sisk P."/>
            <person name="Sykes S."/>
            <person name="Wortman J."/>
            <person name="Nusbaum C."/>
            <person name="Birren B."/>
        </authorList>
    </citation>
    <scope>NUCLEOTIDE SEQUENCE [LARGE SCALE GENOMIC DNA]</scope>
    <source>
        <strain evidence="3 4">CBS 119918</strain>
    </source>
</reference>
<evidence type="ECO:0000313" key="3">
    <source>
        <dbReference type="EMBL" id="KEF59428.1"/>
    </source>
</evidence>
<feature type="domain" description="Nucleoside phosphorylase" evidence="2">
    <location>
        <begin position="37"/>
        <end position="134"/>
    </location>
</feature>
<dbReference type="PANTHER" id="PTHR46082">
    <property type="entry name" value="ATP/GTP-BINDING PROTEIN-RELATED"/>
    <property type="match status" value="1"/>
</dbReference>
<evidence type="ECO:0000256" key="1">
    <source>
        <dbReference type="SAM" id="MobiDB-lite"/>
    </source>
</evidence>
<dbReference type="InterPro" id="IPR053137">
    <property type="entry name" value="NLR-like"/>
</dbReference>
<dbReference type="Proteomes" id="UP000027920">
    <property type="component" value="Unassembled WGS sequence"/>
</dbReference>
<organism evidence="3 4">
    <name type="scientific">Exophiala aquamarina CBS 119918</name>
    <dbReference type="NCBI Taxonomy" id="1182545"/>
    <lineage>
        <taxon>Eukaryota</taxon>
        <taxon>Fungi</taxon>
        <taxon>Dikarya</taxon>
        <taxon>Ascomycota</taxon>
        <taxon>Pezizomycotina</taxon>
        <taxon>Eurotiomycetes</taxon>
        <taxon>Chaetothyriomycetidae</taxon>
        <taxon>Chaetothyriales</taxon>
        <taxon>Herpotrichiellaceae</taxon>
        <taxon>Exophiala</taxon>
    </lineage>
</organism>
<keyword evidence="4" id="KW-1185">Reference proteome</keyword>
<dbReference type="GO" id="GO:0003824">
    <property type="term" value="F:catalytic activity"/>
    <property type="evidence" value="ECO:0007669"/>
    <property type="project" value="InterPro"/>
</dbReference>
<dbReference type="InterPro" id="IPR000845">
    <property type="entry name" value="Nucleoside_phosphorylase_d"/>
</dbReference>
<dbReference type="SUPFAM" id="SSF53167">
    <property type="entry name" value="Purine and uridine phosphorylases"/>
    <property type="match status" value="1"/>
</dbReference>
<dbReference type="Pfam" id="PF01048">
    <property type="entry name" value="PNP_UDP_1"/>
    <property type="match status" value="1"/>
</dbReference>
<comment type="caution">
    <text evidence="3">The sequence shown here is derived from an EMBL/GenBank/DDBJ whole genome shotgun (WGS) entry which is preliminary data.</text>
</comment>
<accession>A0A072PJE0</accession>
<proteinExistence type="predicted"/>
<dbReference type="PANTHER" id="PTHR46082:SF11">
    <property type="entry name" value="AAA+ ATPASE DOMAIN-CONTAINING PROTEIN-RELATED"/>
    <property type="match status" value="1"/>
</dbReference>
<dbReference type="InterPro" id="IPR035994">
    <property type="entry name" value="Nucleoside_phosphorylase_sf"/>
</dbReference>
<dbReference type="AlphaFoldDB" id="A0A072PJE0"/>
<dbReference type="OrthoDB" id="1577640at2759"/>
<dbReference type="GeneID" id="25279205"/>
<sequence>MSSPKEELGGHEMPDSRSAKRRRVNDRPLTHDDYNVGWVCALPKEQTAAVALLDQKHPDLPIPSTDHNTYTLGSVGEHNVVIACLPFGMIGNTSSATVAATMIATFPSIKFGLMVGIGGGITPKVRLGDVVVGTPIGKYPGVIQWD</sequence>
<evidence type="ECO:0000313" key="4">
    <source>
        <dbReference type="Proteomes" id="UP000027920"/>
    </source>
</evidence>
<dbReference type="RefSeq" id="XP_013262018.1">
    <property type="nucleotide sequence ID" value="XM_013406564.1"/>
</dbReference>
<feature type="compositionally biased region" description="Basic and acidic residues" evidence="1">
    <location>
        <begin position="1"/>
        <end position="18"/>
    </location>
</feature>
<dbReference type="HOGENOM" id="CLU_000288_34_12_1"/>
<dbReference type="VEuPathDB" id="FungiDB:A1O9_04272"/>
<name>A0A072PJE0_9EURO</name>
<protein>
    <recommendedName>
        <fullName evidence="2">Nucleoside phosphorylase domain-containing protein</fullName>
    </recommendedName>
</protein>
<dbReference type="STRING" id="1182545.A0A072PJE0"/>
<dbReference type="Gene3D" id="3.40.50.1580">
    <property type="entry name" value="Nucleoside phosphorylase domain"/>
    <property type="match status" value="1"/>
</dbReference>
<gene>
    <name evidence="3" type="ORF">A1O9_04272</name>
</gene>
<dbReference type="EMBL" id="AMGV01000003">
    <property type="protein sequence ID" value="KEF59428.1"/>
    <property type="molecule type" value="Genomic_DNA"/>
</dbReference>